<keyword evidence="2" id="KW-1185">Reference proteome</keyword>
<gene>
    <name evidence="1" type="ORF">K503DRAFT_271167</name>
</gene>
<proteinExistence type="predicted"/>
<dbReference type="Proteomes" id="UP000092154">
    <property type="component" value="Unassembled WGS sequence"/>
</dbReference>
<name>A0A1B7MWD4_9AGAM</name>
<accession>A0A1B7MWD4</accession>
<protein>
    <submittedName>
        <fullName evidence="1">Uncharacterized protein</fullName>
    </submittedName>
</protein>
<evidence type="ECO:0000313" key="1">
    <source>
        <dbReference type="EMBL" id="OAX36861.1"/>
    </source>
</evidence>
<reference evidence="1 2" key="1">
    <citation type="submission" date="2016-06" db="EMBL/GenBank/DDBJ databases">
        <title>Comparative genomics of the ectomycorrhizal sister species Rhizopogon vinicolor and Rhizopogon vesiculosus (Basidiomycota: Boletales) reveals a divergence of the mating type B locus.</title>
        <authorList>
            <consortium name="DOE Joint Genome Institute"/>
            <person name="Mujic A.B."/>
            <person name="Kuo A."/>
            <person name="Tritt A."/>
            <person name="Lipzen A."/>
            <person name="Chen C."/>
            <person name="Johnson J."/>
            <person name="Sharma A."/>
            <person name="Barry K."/>
            <person name="Grigoriev I.V."/>
            <person name="Spatafora J.W."/>
        </authorList>
    </citation>
    <scope>NUCLEOTIDE SEQUENCE [LARGE SCALE GENOMIC DNA]</scope>
    <source>
        <strain evidence="1 2">AM-OR11-026</strain>
    </source>
</reference>
<dbReference type="EMBL" id="KV448388">
    <property type="protein sequence ID" value="OAX36861.1"/>
    <property type="molecule type" value="Genomic_DNA"/>
</dbReference>
<dbReference type="InParanoid" id="A0A1B7MWD4"/>
<sequence length="109" mass="12811">MVTAIEEELFEHEPRILLDHCFQGEHSSECEVLDKRLRKRLRTRSKTVCGTRYRVPMRMRMRRTKGWSAKANLSVVGVRQSAKCNCRWMWGQLDIAGRCTVKGDWTEIV</sequence>
<evidence type="ECO:0000313" key="2">
    <source>
        <dbReference type="Proteomes" id="UP000092154"/>
    </source>
</evidence>
<dbReference type="AlphaFoldDB" id="A0A1B7MWD4"/>
<organism evidence="1 2">
    <name type="scientific">Rhizopogon vinicolor AM-OR11-026</name>
    <dbReference type="NCBI Taxonomy" id="1314800"/>
    <lineage>
        <taxon>Eukaryota</taxon>
        <taxon>Fungi</taxon>
        <taxon>Dikarya</taxon>
        <taxon>Basidiomycota</taxon>
        <taxon>Agaricomycotina</taxon>
        <taxon>Agaricomycetes</taxon>
        <taxon>Agaricomycetidae</taxon>
        <taxon>Boletales</taxon>
        <taxon>Suillineae</taxon>
        <taxon>Rhizopogonaceae</taxon>
        <taxon>Rhizopogon</taxon>
    </lineage>
</organism>